<dbReference type="RefSeq" id="WP_268058536.1">
    <property type="nucleotide sequence ID" value="NZ_JAPOHA010000008.1"/>
</dbReference>
<protein>
    <recommendedName>
        <fullName evidence="4">Type III restriction enzyme, res subunit</fullName>
    </recommendedName>
</protein>
<evidence type="ECO:0000256" key="1">
    <source>
        <dbReference type="SAM" id="Coils"/>
    </source>
</evidence>
<feature type="coiled-coil region" evidence="1">
    <location>
        <begin position="294"/>
        <end position="328"/>
    </location>
</feature>
<dbReference type="EMBL" id="JAPOHA010000008">
    <property type="protein sequence ID" value="MCY1714489.1"/>
    <property type="molecule type" value="Genomic_DNA"/>
</dbReference>
<comment type="caution">
    <text evidence="2">The sequence shown here is derived from an EMBL/GenBank/DDBJ whole genome shotgun (WGS) entry which is preliminary data.</text>
</comment>
<accession>A0ABT4BUC6</accession>
<sequence length="722" mass="85766">MEDNKREKVILEKIPTNVEYKDDQEITTYFTHKVNPSTVDELIVDGTADVEYANVVKKYITKHRKNFSRQQIDFSYEVSRLITGDLKENKPVLVPVRCGFGKSTFINTVLFTKILCQIHTNIPMGDLGIIIVTERLEDLLSLQERIRDNFGYYNFYQYDDMNGQLIERKIDWMYVLQSWNTNISCKMHLKSYTESLEKCDRCQFRSNCIIGKQSHEQFYSPIVGITSERLYYYADSGVMYKIAQWKSKGKNGIKLSRKLLLIDEKPKLTLVDDISEKLINDLTDAVSKIDENNSDEVRKDKQFMKNQLDAIKRNLLNLVEKFEKYRNAYVKLSQPIFTNEFFKLWKKYMGYKYKEKIDLIVSFFSKGGLYCRTGKYDLFKTVSMANFKVNDFKTIIFDGTAELSLEYDVNDFNLLQVEDFREYSNVTFHLVEGNYSKRKVLENPEVVNPIINWINSHVDQPTYVVSYQGASDYLYTGLKDNKYVVCYKGSNKQECIPYYGYTKGMNNFKHCTQMIQIGWNRWDSDSYLAYRIATSRLIKNKFDEKYEEKFEVIQNLLTNKNGVFAFSDVEMYKLMHLINDFEQEVFRTEVREFSNMNPIDIYIFGCNKTMKSMIAQRFVNCKFVDEKWTEIEEYNMRKRAHAENNLILKLIDWIRQWDGNYQDISNLRNELEITENYWKKIKKKDSVKKIWNERKIIVKKYDKKFCIVTQEYLKNSMNSKGY</sequence>
<keyword evidence="1" id="KW-0175">Coiled coil</keyword>
<proteinExistence type="predicted"/>
<gene>
    <name evidence="2" type="ORF">OUY18_09500</name>
</gene>
<reference evidence="2 3" key="1">
    <citation type="submission" date="2022-11" db="EMBL/GenBank/DDBJ databases">
        <authorList>
            <person name="Caiyu Z."/>
        </authorList>
    </citation>
    <scope>NUCLEOTIDE SEQUENCE [LARGE SCALE GENOMIC DNA]</scope>
    <source>
        <strain evidence="2 3">YR-4</strain>
    </source>
</reference>
<evidence type="ECO:0000313" key="2">
    <source>
        <dbReference type="EMBL" id="MCY1714489.1"/>
    </source>
</evidence>
<keyword evidence="3" id="KW-1185">Reference proteome</keyword>
<organism evidence="2 3">
    <name type="scientific">Caproiciproducens galactitolivorans</name>
    <dbReference type="NCBI Taxonomy" id="642589"/>
    <lineage>
        <taxon>Bacteria</taxon>
        <taxon>Bacillati</taxon>
        <taxon>Bacillota</taxon>
        <taxon>Clostridia</taxon>
        <taxon>Eubacteriales</taxon>
        <taxon>Acutalibacteraceae</taxon>
        <taxon>Caproiciproducens</taxon>
    </lineage>
</organism>
<dbReference type="Proteomes" id="UP001082703">
    <property type="component" value="Unassembled WGS sequence"/>
</dbReference>
<evidence type="ECO:0008006" key="4">
    <source>
        <dbReference type="Google" id="ProtNLM"/>
    </source>
</evidence>
<evidence type="ECO:0000313" key="3">
    <source>
        <dbReference type="Proteomes" id="UP001082703"/>
    </source>
</evidence>
<name>A0ABT4BUC6_9FIRM</name>